<dbReference type="GO" id="GO:0012505">
    <property type="term" value="C:endomembrane system"/>
    <property type="evidence" value="ECO:0007669"/>
    <property type="project" value="UniProtKB-SubCell"/>
</dbReference>
<keyword evidence="2 5" id="KW-0812">Transmembrane</keyword>
<sequence>MPLTNSNEYHPRNHWWYVWIPIFGSFIWFGTILSMLITWLAQGGTSRPRYSSQSQSIAYISDVGADILKPLFIVGCSITAVAFFLSLVIERYLRHSGRLIPTMRRREKVFSVLAVLGSVIGGAGLILLSVFDTKRHMNLHRVFLLMFMVGVALSAIFTCIEVHAPLRSLSAYSPDCQYRWISKDFHYLRELRAAYIAKGIIVSILVVLAIAFGAALFTRKAFNAGAILEWTISLGFTFYLLTFYFDLRQAKGVHKGQLNAQTMQNQRRWVMMRERFGRTR</sequence>
<evidence type="ECO:0000256" key="1">
    <source>
        <dbReference type="ARBA" id="ARBA00004127"/>
    </source>
</evidence>
<keyword evidence="4 5" id="KW-0472">Membrane</keyword>
<proteinExistence type="predicted"/>
<feature type="transmembrane region" description="Helical" evidence="5">
    <location>
        <begin position="142"/>
        <end position="160"/>
    </location>
</feature>
<dbReference type="Proteomes" id="UP000620124">
    <property type="component" value="Unassembled WGS sequence"/>
</dbReference>
<gene>
    <name evidence="7" type="ORF">MVEN_02465700</name>
</gene>
<evidence type="ECO:0000256" key="3">
    <source>
        <dbReference type="ARBA" id="ARBA00022989"/>
    </source>
</evidence>
<evidence type="ECO:0000313" key="7">
    <source>
        <dbReference type="EMBL" id="KAF7330278.1"/>
    </source>
</evidence>
<dbReference type="Pfam" id="PF10277">
    <property type="entry name" value="Frag1"/>
    <property type="match status" value="1"/>
</dbReference>
<dbReference type="InterPro" id="IPR050911">
    <property type="entry name" value="DRAM/TMEM150_Autophagy_Mod"/>
</dbReference>
<evidence type="ECO:0000313" key="8">
    <source>
        <dbReference type="Proteomes" id="UP000620124"/>
    </source>
</evidence>
<dbReference type="InterPro" id="IPR019402">
    <property type="entry name" value="CWH43_N"/>
</dbReference>
<accession>A0A8H6WX62</accession>
<keyword evidence="8" id="KW-1185">Reference proteome</keyword>
<feature type="transmembrane region" description="Helical" evidence="5">
    <location>
        <begin position="16"/>
        <end position="41"/>
    </location>
</feature>
<dbReference type="OrthoDB" id="10032492at2759"/>
<feature type="transmembrane region" description="Helical" evidence="5">
    <location>
        <begin position="71"/>
        <end position="89"/>
    </location>
</feature>
<protein>
    <recommendedName>
        <fullName evidence="6">CWH43-like N-terminal domain-containing protein</fullName>
    </recommendedName>
</protein>
<feature type="transmembrane region" description="Helical" evidence="5">
    <location>
        <begin position="224"/>
        <end position="245"/>
    </location>
</feature>
<comment type="subcellular location">
    <subcellularLocation>
        <location evidence="1">Endomembrane system</location>
        <topology evidence="1">Multi-pass membrane protein</topology>
    </subcellularLocation>
</comment>
<dbReference type="PANTHER" id="PTHR21324">
    <property type="entry name" value="FASTING-INDUCIBLE INTEGRAL MEMBRANE PROTEIN TM6P1-RELATED"/>
    <property type="match status" value="1"/>
</dbReference>
<evidence type="ECO:0000256" key="5">
    <source>
        <dbReference type="SAM" id="Phobius"/>
    </source>
</evidence>
<feature type="transmembrane region" description="Helical" evidence="5">
    <location>
        <begin position="195"/>
        <end position="218"/>
    </location>
</feature>
<comment type="caution">
    <text evidence="7">The sequence shown here is derived from an EMBL/GenBank/DDBJ whole genome shotgun (WGS) entry which is preliminary data.</text>
</comment>
<evidence type="ECO:0000256" key="4">
    <source>
        <dbReference type="ARBA" id="ARBA00023136"/>
    </source>
</evidence>
<dbReference type="GO" id="GO:0005886">
    <property type="term" value="C:plasma membrane"/>
    <property type="evidence" value="ECO:0007669"/>
    <property type="project" value="TreeGrafter"/>
</dbReference>
<dbReference type="PANTHER" id="PTHR21324:SF2">
    <property type="entry name" value="EG:22E5.9 PROTEIN"/>
    <property type="match status" value="1"/>
</dbReference>
<dbReference type="AlphaFoldDB" id="A0A8H6WX62"/>
<evidence type="ECO:0000259" key="6">
    <source>
        <dbReference type="Pfam" id="PF10277"/>
    </source>
</evidence>
<feature type="domain" description="CWH43-like N-terminal" evidence="6">
    <location>
        <begin position="17"/>
        <end position="249"/>
    </location>
</feature>
<evidence type="ECO:0000256" key="2">
    <source>
        <dbReference type="ARBA" id="ARBA00022692"/>
    </source>
</evidence>
<name>A0A8H6WX62_9AGAR</name>
<keyword evidence="3 5" id="KW-1133">Transmembrane helix</keyword>
<feature type="transmembrane region" description="Helical" evidence="5">
    <location>
        <begin position="109"/>
        <end position="130"/>
    </location>
</feature>
<dbReference type="EMBL" id="JACAZI010000033">
    <property type="protein sequence ID" value="KAF7330278.1"/>
    <property type="molecule type" value="Genomic_DNA"/>
</dbReference>
<organism evidence="7 8">
    <name type="scientific">Mycena venus</name>
    <dbReference type="NCBI Taxonomy" id="2733690"/>
    <lineage>
        <taxon>Eukaryota</taxon>
        <taxon>Fungi</taxon>
        <taxon>Dikarya</taxon>
        <taxon>Basidiomycota</taxon>
        <taxon>Agaricomycotina</taxon>
        <taxon>Agaricomycetes</taxon>
        <taxon>Agaricomycetidae</taxon>
        <taxon>Agaricales</taxon>
        <taxon>Marasmiineae</taxon>
        <taxon>Mycenaceae</taxon>
        <taxon>Mycena</taxon>
    </lineage>
</organism>
<reference evidence="7" key="1">
    <citation type="submission" date="2020-05" db="EMBL/GenBank/DDBJ databases">
        <title>Mycena genomes resolve the evolution of fungal bioluminescence.</title>
        <authorList>
            <person name="Tsai I.J."/>
        </authorList>
    </citation>
    <scope>NUCLEOTIDE SEQUENCE</scope>
    <source>
        <strain evidence="7">CCC161011</strain>
    </source>
</reference>